<dbReference type="OrthoDB" id="7502947at2"/>
<dbReference type="EMBL" id="JFFR01000033">
    <property type="protein sequence ID" value="KDN26509.1"/>
    <property type="molecule type" value="Genomic_DNA"/>
</dbReference>
<proteinExistence type="predicted"/>
<dbReference type="InterPro" id="IPR036390">
    <property type="entry name" value="WH_DNA-bd_sf"/>
</dbReference>
<dbReference type="Gene3D" id="1.10.10.10">
    <property type="entry name" value="Winged helix-like DNA-binding domain superfamily/Winged helix DNA-binding domain"/>
    <property type="match status" value="1"/>
</dbReference>
<reference evidence="6 9" key="2">
    <citation type="submission" date="2019-09" db="EMBL/GenBank/DDBJ databases">
        <title>Vibrio Fortis S7-72.</title>
        <authorList>
            <person name="Das S.K."/>
        </authorList>
    </citation>
    <scope>NUCLEOTIDE SEQUENCE [LARGE SCALE GENOMIC DNA]</scope>
    <source>
        <strain evidence="6 9">S7-72</strain>
    </source>
</reference>
<evidence type="ECO:0000256" key="2">
    <source>
        <dbReference type="ARBA" id="ARBA00023125"/>
    </source>
</evidence>
<dbReference type="InterPro" id="IPR036388">
    <property type="entry name" value="WH-like_DNA-bd_sf"/>
</dbReference>
<evidence type="ECO:0000313" key="7">
    <source>
        <dbReference type="EMBL" id="KDN26509.1"/>
    </source>
</evidence>
<dbReference type="PANTHER" id="PTHR42756:SF1">
    <property type="entry name" value="TRANSCRIPTIONAL REPRESSOR OF EMRAB OPERON"/>
    <property type="match status" value="1"/>
</dbReference>
<dbReference type="Proteomes" id="UP000326687">
    <property type="component" value="Unassembled WGS sequence"/>
</dbReference>
<dbReference type="Proteomes" id="UP000326789">
    <property type="component" value="Unassembled WGS sequence"/>
</dbReference>
<name>A0A066UQT0_9VIBR</name>
<dbReference type="STRING" id="212667.VFDL14_11535"/>
<evidence type="ECO:0000256" key="1">
    <source>
        <dbReference type="ARBA" id="ARBA00023015"/>
    </source>
</evidence>
<reference evidence="7 8" key="1">
    <citation type="submission" date="2014-02" db="EMBL/GenBank/DDBJ databases">
        <title>Vibrio fortis Dalian14 Genome Sequencing.</title>
        <authorList>
            <person name="Wang Y."/>
            <person name="Song L."/>
            <person name="Liu G."/>
            <person name="Ding J."/>
        </authorList>
    </citation>
    <scope>NUCLEOTIDE SEQUENCE [LARGE SCALE GENOMIC DNA]</scope>
    <source>
        <strain evidence="7 8">Dalian14</strain>
    </source>
</reference>
<evidence type="ECO:0000313" key="5">
    <source>
        <dbReference type="EMBL" id="KAB0288020.1"/>
    </source>
</evidence>
<keyword evidence="2" id="KW-0238">DNA-binding</keyword>
<dbReference type="InterPro" id="IPR000835">
    <property type="entry name" value="HTH_MarR-typ"/>
</dbReference>
<feature type="domain" description="HTH marR-type" evidence="4">
    <location>
        <begin position="4"/>
        <end position="136"/>
    </location>
</feature>
<dbReference type="PRINTS" id="PR00598">
    <property type="entry name" value="HTHMARR"/>
</dbReference>
<comment type="caution">
    <text evidence="7">The sequence shown here is derived from an EMBL/GenBank/DDBJ whole genome shotgun (WGS) entry which is preliminary data.</text>
</comment>
<sequence length="165" mass="18591">MDKHDEILVAIRQIIRAIDLHSKKLSKEYGLTGPQLILMRAIQEMGNVTIKELSNHTNVSQATTTTIIDRLEQNGYVQRVRSVSDRRKVHANLTEKGQDLLNSAPPPLQDNFVNKFQNLEPWEQSLLLSSMQRISSMMNAEDIDAAPVLQLEGITNTVKTDESAK</sequence>
<dbReference type="EMBL" id="VWSE01000006">
    <property type="protein sequence ID" value="KAB0288020.1"/>
    <property type="molecule type" value="Genomic_DNA"/>
</dbReference>
<dbReference type="GO" id="GO:0003677">
    <property type="term" value="F:DNA binding"/>
    <property type="evidence" value="ECO:0007669"/>
    <property type="project" value="UniProtKB-KW"/>
</dbReference>
<gene>
    <name evidence="5" type="ORF">F2P58_11140</name>
    <name evidence="6" type="ORF">F2Z80_19545</name>
    <name evidence="7" type="ORF">VFDL14_11535</name>
</gene>
<dbReference type="Pfam" id="PF01047">
    <property type="entry name" value="MarR"/>
    <property type="match status" value="1"/>
</dbReference>
<dbReference type="GO" id="GO:0003700">
    <property type="term" value="F:DNA-binding transcription factor activity"/>
    <property type="evidence" value="ECO:0007669"/>
    <property type="project" value="InterPro"/>
</dbReference>
<dbReference type="SMART" id="SM00347">
    <property type="entry name" value="HTH_MARR"/>
    <property type="match status" value="1"/>
</dbReference>
<dbReference type="AlphaFoldDB" id="A0A066UQT0"/>
<evidence type="ECO:0000256" key="3">
    <source>
        <dbReference type="ARBA" id="ARBA00023163"/>
    </source>
</evidence>
<organism evidence="7 8">
    <name type="scientific">Vibrio fortis</name>
    <dbReference type="NCBI Taxonomy" id="212667"/>
    <lineage>
        <taxon>Bacteria</taxon>
        <taxon>Pseudomonadati</taxon>
        <taxon>Pseudomonadota</taxon>
        <taxon>Gammaproteobacteria</taxon>
        <taxon>Vibrionales</taxon>
        <taxon>Vibrionaceae</taxon>
        <taxon>Vibrio</taxon>
    </lineage>
</organism>
<evidence type="ECO:0000313" key="6">
    <source>
        <dbReference type="EMBL" id="KAB0301272.1"/>
    </source>
</evidence>
<keyword evidence="1" id="KW-0805">Transcription regulation</keyword>
<dbReference type="Proteomes" id="UP000027219">
    <property type="component" value="Unassembled WGS sequence"/>
</dbReference>
<dbReference type="PANTHER" id="PTHR42756">
    <property type="entry name" value="TRANSCRIPTIONAL REGULATOR, MARR"/>
    <property type="match status" value="1"/>
</dbReference>
<evidence type="ECO:0000313" key="8">
    <source>
        <dbReference type="Proteomes" id="UP000027219"/>
    </source>
</evidence>
<accession>A0A066UQT0</accession>
<reference evidence="5 10" key="3">
    <citation type="submission" date="2019-09" db="EMBL/GenBank/DDBJ databases">
        <title>Whole genome sequence of Vibrio fortis.</title>
        <authorList>
            <person name="Das S.K."/>
        </authorList>
    </citation>
    <scope>NUCLEOTIDE SEQUENCE [LARGE SCALE GENOMIC DNA]</scope>
    <source>
        <strain evidence="5 10">AN60</strain>
    </source>
</reference>
<keyword evidence="8" id="KW-1185">Reference proteome</keyword>
<dbReference type="PROSITE" id="PS50995">
    <property type="entry name" value="HTH_MARR_2"/>
    <property type="match status" value="1"/>
</dbReference>
<evidence type="ECO:0000259" key="4">
    <source>
        <dbReference type="PROSITE" id="PS50995"/>
    </source>
</evidence>
<dbReference type="RefSeq" id="WP_032553822.1">
    <property type="nucleotide sequence ID" value="NZ_BTGL01000002.1"/>
</dbReference>
<protein>
    <submittedName>
        <fullName evidence="7">MarR family transcriptional regulator</fullName>
    </submittedName>
</protein>
<dbReference type="EMBL" id="VXDD01000003">
    <property type="protein sequence ID" value="KAB0301272.1"/>
    <property type="molecule type" value="Genomic_DNA"/>
</dbReference>
<dbReference type="SUPFAM" id="SSF46785">
    <property type="entry name" value="Winged helix' DNA-binding domain"/>
    <property type="match status" value="1"/>
</dbReference>
<keyword evidence="3" id="KW-0804">Transcription</keyword>
<evidence type="ECO:0000313" key="9">
    <source>
        <dbReference type="Proteomes" id="UP000326687"/>
    </source>
</evidence>
<evidence type="ECO:0000313" key="10">
    <source>
        <dbReference type="Proteomes" id="UP000326789"/>
    </source>
</evidence>